<protein>
    <recommendedName>
        <fullName evidence="9">Protein translocase subunit SecY</fullName>
    </recommendedName>
</protein>
<evidence type="ECO:0000256" key="6">
    <source>
        <dbReference type="ARBA" id="ARBA00022989"/>
    </source>
</evidence>
<dbReference type="EMBL" id="UINC01001738">
    <property type="protein sequence ID" value="SUZ87718.1"/>
    <property type="molecule type" value="Genomic_DNA"/>
</dbReference>
<keyword evidence="8 10" id="KW-0472">Membrane</keyword>
<organism evidence="11">
    <name type="scientific">marine metagenome</name>
    <dbReference type="NCBI Taxonomy" id="408172"/>
    <lineage>
        <taxon>unclassified sequences</taxon>
        <taxon>metagenomes</taxon>
        <taxon>ecological metagenomes</taxon>
    </lineage>
</organism>
<comment type="subcellular location">
    <subcellularLocation>
        <location evidence="1">Membrane</location>
        <topology evidence="1">Multi-pass membrane protein</topology>
    </subcellularLocation>
</comment>
<name>A0A381R9V8_9ZZZZ</name>
<dbReference type="InterPro" id="IPR002208">
    <property type="entry name" value="SecY/SEC61-alpha"/>
</dbReference>
<feature type="transmembrane region" description="Helical" evidence="10">
    <location>
        <begin position="186"/>
        <end position="206"/>
    </location>
</feature>
<dbReference type="NCBIfam" id="TIGR00967">
    <property type="entry name" value="3a0501s007"/>
    <property type="match status" value="1"/>
</dbReference>
<keyword evidence="7" id="KW-0811">Translocation</keyword>
<evidence type="ECO:0000256" key="7">
    <source>
        <dbReference type="ARBA" id="ARBA00023010"/>
    </source>
</evidence>
<comment type="similarity">
    <text evidence="2">Belongs to the SecY/SEC61-alpha family.</text>
</comment>
<evidence type="ECO:0000256" key="10">
    <source>
        <dbReference type="SAM" id="Phobius"/>
    </source>
</evidence>
<evidence type="ECO:0000313" key="11">
    <source>
        <dbReference type="EMBL" id="SUZ87718.1"/>
    </source>
</evidence>
<evidence type="ECO:0000256" key="2">
    <source>
        <dbReference type="ARBA" id="ARBA00005751"/>
    </source>
</evidence>
<feature type="transmembrane region" description="Helical" evidence="10">
    <location>
        <begin position="77"/>
        <end position="97"/>
    </location>
</feature>
<evidence type="ECO:0000256" key="4">
    <source>
        <dbReference type="ARBA" id="ARBA00022692"/>
    </source>
</evidence>
<feature type="transmembrane region" description="Helical" evidence="10">
    <location>
        <begin position="218"/>
        <end position="240"/>
    </location>
</feature>
<dbReference type="InterPro" id="IPR026593">
    <property type="entry name" value="SecY"/>
</dbReference>
<dbReference type="PRINTS" id="PR00303">
    <property type="entry name" value="SECYTRNLCASE"/>
</dbReference>
<keyword evidence="6 10" id="KW-1133">Transmembrane helix</keyword>
<feature type="transmembrane region" description="Helical" evidence="10">
    <location>
        <begin position="310"/>
        <end position="332"/>
    </location>
</feature>
<keyword evidence="4 10" id="KW-0812">Transmembrane</keyword>
<dbReference type="FunFam" id="1.10.3370.10:FF:000001">
    <property type="entry name" value="Preprotein translocase subunit SecY"/>
    <property type="match status" value="1"/>
</dbReference>
<sequence>MLNIIQNIFRIEELRQRIFFTLAMLLIFRLGAHIPTPGIDGAALTAFFEAQQGSILRFFDMFTGGALARLTVFALGVMPYISASIIIQLMTAVFPYLERLSKEGDAGRKKITSYTRYGTIVLSVIQGFAIAVGLESMAAPSGQPIVISTLSPWAFRALTVITLTAGTAFLMWVGEQISERGIGNGISLLIFAGIVVGIPGAIINSIRLVQDNVLSPLVLTVVGLLMVVVVFLVIFAETAYRKIPVQYAKRMQGNRMFGGQSSHLPLKINTAGVIPPIFASSILAFPATITGFIAVPWVQAVGSQLLPGRILYNILFALMIFFFAFFYTAITFNPVKIAEEMKKHGGYIPGIRPGKKTAEYVNLVLTRLTFGGATYLAIVCLFPYILFDLFDIPFYFGGTALLIVVGVGLDLVNQIEAFLLNQNYDGFMKKTKRRQLKSSALRL</sequence>
<evidence type="ECO:0000256" key="3">
    <source>
        <dbReference type="ARBA" id="ARBA00022448"/>
    </source>
</evidence>
<feature type="transmembrane region" description="Helical" evidence="10">
    <location>
        <begin position="117"/>
        <end position="134"/>
    </location>
</feature>
<evidence type="ECO:0000256" key="1">
    <source>
        <dbReference type="ARBA" id="ARBA00004141"/>
    </source>
</evidence>
<dbReference type="GO" id="GO:0016020">
    <property type="term" value="C:membrane"/>
    <property type="evidence" value="ECO:0007669"/>
    <property type="project" value="UniProtKB-SubCell"/>
</dbReference>
<evidence type="ECO:0000256" key="9">
    <source>
        <dbReference type="ARBA" id="ARBA00039733"/>
    </source>
</evidence>
<dbReference type="Pfam" id="PF00344">
    <property type="entry name" value="SecY"/>
    <property type="match status" value="1"/>
</dbReference>
<dbReference type="PIRSF" id="PIRSF004557">
    <property type="entry name" value="SecY"/>
    <property type="match status" value="1"/>
</dbReference>
<evidence type="ECO:0000256" key="5">
    <source>
        <dbReference type="ARBA" id="ARBA00022927"/>
    </source>
</evidence>
<dbReference type="AlphaFoldDB" id="A0A381R9V8"/>
<dbReference type="PROSITE" id="PS00756">
    <property type="entry name" value="SECY_2"/>
    <property type="match status" value="1"/>
</dbReference>
<feature type="transmembrane region" description="Helical" evidence="10">
    <location>
        <begin position="360"/>
        <end position="386"/>
    </location>
</feature>
<reference evidence="11" key="1">
    <citation type="submission" date="2018-05" db="EMBL/GenBank/DDBJ databases">
        <authorList>
            <person name="Lanie J.A."/>
            <person name="Ng W.-L."/>
            <person name="Kazmierczak K.M."/>
            <person name="Andrzejewski T.M."/>
            <person name="Davidsen T.M."/>
            <person name="Wayne K.J."/>
            <person name="Tettelin H."/>
            <person name="Glass J.I."/>
            <person name="Rusch D."/>
            <person name="Podicherti R."/>
            <person name="Tsui H.-C.T."/>
            <person name="Winkler M.E."/>
        </authorList>
    </citation>
    <scope>NUCLEOTIDE SEQUENCE</scope>
</reference>
<keyword evidence="5" id="KW-0653">Protein transport</keyword>
<evidence type="ECO:0000256" key="8">
    <source>
        <dbReference type="ARBA" id="ARBA00023136"/>
    </source>
</evidence>
<dbReference type="InterPro" id="IPR023201">
    <property type="entry name" value="SecY_dom_sf"/>
</dbReference>
<accession>A0A381R9V8</accession>
<dbReference type="InterPro" id="IPR030659">
    <property type="entry name" value="SecY_CS"/>
</dbReference>
<dbReference type="Gene3D" id="1.10.3370.10">
    <property type="entry name" value="SecY subunit domain"/>
    <property type="match status" value="1"/>
</dbReference>
<dbReference type="SUPFAM" id="SSF103491">
    <property type="entry name" value="Preprotein translocase SecY subunit"/>
    <property type="match status" value="1"/>
</dbReference>
<feature type="transmembrane region" description="Helical" evidence="10">
    <location>
        <begin position="277"/>
        <end position="298"/>
    </location>
</feature>
<keyword evidence="3" id="KW-0813">Transport</keyword>
<feature type="transmembrane region" description="Helical" evidence="10">
    <location>
        <begin position="154"/>
        <end position="174"/>
    </location>
</feature>
<dbReference type="HAMAP" id="MF_01465">
    <property type="entry name" value="SecY"/>
    <property type="match status" value="1"/>
</dbReference>
<dbReference type="GO" id="GO:0015031">
    <property type="term" value="P:protein transport"/>
    <property type="evidence" value="ECO:0007669"/>
    <property type="project" value="UniProtKB-KW"/>
</dbReference>
<dbReference type="PROSITE" id="PS00755">
    <property type="entry name" value="SECY_1"/>
    <property type="match status" value="1"/>
</dbReference>
<gene>
    <name evidence="11" type="ORF">METZ01_LOCUS40572</name>
</gene>
<dbReference type="PANTHER" id="PTHR10906">
    <property type="entry name" value="SECY/SEC61-ALPHA FAMILY MEMBER"/>
    <property type="match status" value="1"/>
</dbReference>
<proteinExistence type="inferred from homology"/>
<feature type="transmembrane region" description="Helical" evidence="10">
    <location>
        <begin position="392"/>
        <end position="412"/>
    </location>
</feature>